<evidence type="ECO:0000313" key="2">
    <source>
        <dbReference type="EMBL" id="OAQ27181.1"/>
    </source>
</evidence>
<reference evidence="2 3" key="1">
    <citation type="submission" date="2016-05" db="EMBL/GenBank/DDBJ databases">
        <title>Genome sequencing reveals origins of a unique bacterial endosymbiosis in the earliest lineages of terrestrial Fungi.</title>
        <authorList>
            <consortium name="DOE Joint Genome Institute"/>
            <person name="Uehling J."/>
            <person name="Gryganskyi A."/>
            <person name="Hameed K."/>
            <person name="Tschaplinski T."/>
            <person name="Misztal P."/>
            <person name="Wu S."/>
            <person name="Desiro A."/>
            <person name="Vande Pol N."/>
            <person name="Du Z.-Y."/>
            <person name="Zienkiewicz A."/>
            <person name="Zienkiewicz K."/>
            <person name="Morin E."/>
            <person name="Tisserant E."/>
            <person name="Splivallo R."/>
            <person name="Hainaut M."/>
            <person name="Henrissat B."/>
            <person name="Ohm R."/>
            <person name="Kuo A."/>
            <person name="Yan J."/>
            <person name="Lipzen A."/>
            <person name="Nolan M."/>
            <person name="Labutti K."/>
            <person name="Barry K."/>
            <person name="Goldstein A."/>
            <person name="Labbe J."/>
            <person name="Schadt C."/>
            <person name="Tuskan G."/>
            <person name="Grigoriev I."/>
            <person name="Martin F."/>
            <person name="Vilgalys R."/>
            <person name="Bonito G."/>
        </authorList>
    </citation>
    <scope>NUCLEOTIDE SEQUENCE [LARGE SCALE GENOMIC DNA]</scope>
    <source>
        <strain evidence="2 3">AG-77</strain>
    </source>
</reference>
<keyword evidence="1" id="KW-0812">Transmembrane</keyword>
<keyword evidence="3" id="KW-1185">Reference proteome</keyword>
<evidence type="ECO:0000256" key="1">
    <source>
        <dbReference type="SAM" id="Phobius"/>
    </source>
</evidence>
<feature type="transmembrane region" description="Helical" evidence="1">
    <location>
        <begin position="40"/>
        <end position="60"/>
    </location>
</feature>
<feature type="transmembrane region" description="Helical" evidence="1">
    <location>
        <begin position="72"/>
        <end position="94"/>
    </location>
</feature>
<name>A0A197JRV8_9FUNG</name>
<keyword evidence="1" id="KW-0472">Membrane</keyword>
<feature type="transmembrane region" description="Helical" evidence="1">
    <location>
        <begin position="101"/>
        <end position="126"/>
    </location>
</feature>
<sequence length="145" mass="15900">MERQGCGVDRVPLLSPSLCLLHKACGVPVLSPGSTNAHPLLLFFYLTSFSVNSLVFTLSPSSVPNVCVWSPLFFFLSSLLCLPVCLSNLSLFLYVCLRACLAVACFVVFVLLIVCCLIANAILFFLRVHCCYSCCLMPLFSCLLF</sequence>
<protein>
    <submittedName>
        <fullName evidence="2">Uncharacterized protein</fullName>
    </submittedName>
</protein>
<dbReference type="AlphaFoldDB" id="A0A197JRV8"/>
<accession>A0A197JRV8</accession>
<organism evidence="2 3">
    <name type="scientific">Linnemannia elongata AG-77</name>
    <dbReference type="NCBI Taxonomy" id="1314771"/>
    <lineage>
        <taxon>Eukaryota</taxon>
        <taxon>Fungi</taxon>
        <taxon>Fungi incertae sedis</taxon>
        <taxon>Mucoromycota</taxon>
        <taxon>Mortierellomycotina</taxon>
        <taxon>Mortierellomycetes</taxon>
        <taxon>Mortierellales</taxon>
        <taxon>Mortierellaceae</taxon>
        <taxon>Linnemannia</taxon>
    </lineage>
</organism>
<dbReference type="EMBL" id="KV442059">
    <property type="protein sequence ID" value="OAQ27181.1"/>
    <property type="molecule type" value="Genomic_DNA"/>
</dbReference>
<gene>
    <name evidence="2" type="ORF">K457DRAFT_637814</name>
</gene>
<keyword evidence="1" id="KW-1133">Transmembrane helix</keyword>
<evidence type="ECO:0000313" key="3">
    <source>
        <dbReference type="Proteomes" id="UP000078512"/>
    </source>
</evidence>
<dbReference type="Proteomes" id="UP000078512">
    <property type="component" value="Unassembled WGS sequence"/>
</dbReference>
<proteinExistence type="predicted"/>